<evidence type="ECO:0000256" key="3">
    <source>
        <dbReference type="SAM" id="MobiDB-lite"/>
    </source>
</evidence>
<dbReference type="Pfam" id="PF08613">
    <property type="entry name" value="Cyclin"/>
    <property type="match status" value="1"/>
</dbReference>
<proteinExistence type="predicted"/>
<dbReference type="GO" id="GO:0005634">
    <property type="term" value="C:nucleus"/>
    <property type="evidence" value="ECO:0007669"/>
    <property type="project" value="TreeGrafter"/>
</dbReference>
<feature type="region of interest" description="Disordered" evidence="3">
    <location>
        <begin position="390"/>
        <end position="412"/>
    </location>
</feature>
<sequence>MIEVESAHYQNESSQHVQAACATSYGGGAWLTKSTFSQPSPVDSNRGSYSPNTDSDYIINTNNYISETDVNMESDSAVMSVPFKSVVAFSVTPDDCQSDCPSKRRRLRQMNGQCHKKTDLLVHDSEGNTRSSISNQRIISSLTTVPSSYSVTSQPFVQSPVQFSSLQIEQAEGYQPPSPISRQNTSSSREFDAFSSSSSLTCSSVNEGIGSEGTQVVSAKHEPVYTLHRKRPRHDSGLGYVEPLLLESEQEYVSDCSRTSSKDSIHKNGPFRPMAIPRSSSLIVDSTVNESAPVYAVKNSESSDYSILRMIPSLISEKHRKAAFVENLVDTAALIIDVVWSKFTVNPRARLIPMRVFLQQTLRRSRTSYSTLQTALFYLFRIKPQIEQRALKPRGPPTPCEKGSEDSGHNTDPATCGRRMFLAALIIASKYLQDSNYSNRAWSKISGLPLAEINENEVIFLRLIDYKLFIAEDVFKRWSSLLLTHIQAISGSDMDNANAFRLKENQQSVELFRETLRTMVI</sequence>
<keyword evidence="2" id="KW-0131">Cell cycle</keyword>
<dbReference type="GO" id="GO:0051301">
    <property type="term" value="P:cell division"/>
    <property type="evidence" value="ECO:0007669"/>
    <property type="project" value="UniProtKB-KW"/>
</dbReference>
<dbReference type="AlphaFoldDB" id="A0A1D1YH83"/>
<dbReference type="GO" id="GO:0000307">
    <property type="term" value="C:cyclin-dependent protein kinase holoenzyme complex"/>
    <property type="evidence" value="ECO:0007669"/>
    <property type="project" value="TreeGrafter"/>
</dbReference>
<dbReference type="Gene3D" id="1.10.472.10">
    <property type="entry name" value="Cyclin-like"/>
    <property type="match status" value="1"/>
</dbReference>
<dbReference type="PANTHER" id="PTHR15615:SF36">
    <property type="entry name" value="PHO85 CYCLIN-5"/>
    <property type="match status" value="1"/>
</dbReference>
<evidence type="ECO:0000256" key="2">
    <source>
        <dbReference type="ARBA" id="ARBA00023306"/>
    </source>
</evidence>
<protein>
    <submittedName>
        <fullName evidence="4">G1/S-specific cyclin pas1</fullName>
    </submittedName>
</protein>
<keyword evidence="1" id="KW-0132">Cell division</keyword>
<dbReference type="InterPro" id="IPR013922">
    <property type="entry name" value="Cyclin_PHO80-like"/>
</dbReference>
<dbReference type="PANTHER" id="PTHR15615">
    <property type="match status" value="1"/>
</dbReference>
<dbReference type="GO" id="GO:0019901">
    <property type="term" value="F:protein kinase binding"/>
    <property type="evidence" value="ECO:0007669"/>
    <property type="project" value="InterPro"/>
</dbReference>
<dbReference type="GO" id="GO:0016538">
    <property type="term" value="F:cyclin-dependent protein serine/threonine kinase regulator activity"/>
    <property type="evidence" value="ECO:0007669"/>
    <property type="project" value="TreeGrafter"/>
</dbReference>
<accession>A0A1D1YH83</accession>
<name>A0A1D1YH83_9ARAE</name>
<dbReference type="CDD" id="cd20557">
    <property type="entry name" value="CYCLIN_ScPCL1-like"/>
    <property type="match status" value="1"/>
</dbReference>
<evidence type="ECO:0000256" key="1">
    <source>
        <dbReference type="ARBA" id="ARBA00022618"/>
    </source>
</evidence>
<reference evidence="4" key="1">
    <citation type="submission" date="2015-07" db="EMBL/GenBank/DDBJ databases">
        <title>Transcriptome Assembly of Anthurium amnicola.</title>
        <authorList>
            <person name="Suzuki J."/>
        </authorList>
    </citation>
    <scope>NUCLEOTIDE SEQUENCE</scope>
</reference>
<gene>
    <name evidence="4" type="primary">pas1_1</name>
    <name evidence="4" type="ORF">g.44495</name>
</gene>
<organism evidence="4">
    <name type="scientific">Anthurium amnicola</name>
    <dbReference type="NCBI Taxonomy" id="1678845"/>
    <lineage>
        <taxon>Eukaryota</taxon>
        <taxon>Viridiplantae</taxon>
        <taxon>Streptophyta</taxon>
        <taxon>Embryophyta</taxon>
        <taxon>Tracheophyta</taxon>
        <taxon>Spermatophyta</taxon>
        <taxon>Magnoliopsida</taxon>
        <taxon>Liliopsida</taxon>
        <taxon>Araceae</taxon>
        <taxon>Pothoideae</taxon>
        <taxon>Potheae</taxon>
        <taxon>Anthurium</taxon>
    </lineage>
</organism>
<dbReference type="EMBL" id="GDJX01013939">
    <property type="protein sequence ID" value="JAT53997.1"/>
    <property type="molecule type" value="Transcribed_RNA"/>
</dbReference>
<evidence type="ECO:0000313" key="4">
    <source>
        <dbReference type="EMBL" id="JAT53997.1"/>
    </source>
</evidence>
<feature type="region of interest" description="Disordered" evidence="3">
    <location>
        <begin position="171"/>
        <end position="192"/>
    </location>
</feature>